<organism evidence="3 4">
    <name type="scientific">Tetzosporium hominis</name>
    <dbReference type="NCBI Taxonomy" id="2020506"/>
    <lineage>
        <taxon>Bacteria</taxon>
        <taxon>Bacillati</taxon>
        <taxon>Bacillota</taxon>
        <taxon>Bacilli</taxon>
        <taxon>Bacillales</taxon>
        <taxon>Caryophanaceae</taxon>
        <taxon>Tetzosporium</taxon>
    </lineage>
</organism>
<keyword evidence="1" id="KW-0472">Membrane</keyword>
<dbReference type="Proteomes" id="UP000217065">
    <property type="component" value="Unassembled WGS sequence"/>
</dbReference>
<evidence type="ECO:0008006" key="5">
    <source>
        <dbReference type="Google" id="ProtNLM"/>
    </source>
</evidence>
<keyword evidence="1" id="KW-0812">Transmembrane</keyword>
<keyword evidence="2" id="KW-0732">Signal</keyword>
<feature type="chain" id="PRO_5013283560" description="DUF3592 domain-containing protein" evidence="2">
    <location>
        <begin position="21"/>
        <end position="142"/>
    </location>
</feature>
<dbReference type="EMBL" id="NOKQ01000217">
    <property type="protein sequence ID" value="OZS77834.1"/>
    <property type="molecule type" value="Genomic_DNA"/>
</dbReference>
<protein>
    <recommendedName>
        <fullName evidence="5">DUF3592 domain-containing protein</fullName>
    </recommendedName>
</protein>
<evidence type="ECO:0000256" key="1">
    <source>
        <dbReference type="SAM" id="Phobius"/>
    </source>
</evidence>
<keyword evidence="4" id="KW-1185">Reference proteome</keyword>
<dbReference type="OrthoDB" id="2357153at2"/>
<proteinExistence type="predicted"/>
<dbReference type="RefSeq" id="WP_094943035.1">
    <property type="nucleotide sequence ID" value="NZ_NOKQ01000217.1"/>
</dbReference>
<accession>A0A264W2P3</accession>
<sequence>MKIIHSLILFILLGAPLVSAAYEFVVHEGRVYEVKSSEPVTSDEIGVAIGEVTEETSEMTSGASNAFPIGTFFYEIRGVDRSEAIAVETSPGVYVQATYTESSESGPTIWTILLGIVGLLVVVVGTMSFRNQRSHIKQYRDE</sequence>
<comment type="caution">
    <text evidence="3">The sequence shown here is derived from an EMBL/GenBank/DDBJ whole genome shotgun (WGS) entry which is preliminary data.</text>
</comment>
<evidence type="ECO:0000256" key="2">
    <source>
        <dbReference type="SAM" id="SignalP"/>
    </source>
</evidence>
<gene>
    <name evidence="3" type="ORF">CF394_08755</name>
</gene>
<evidence type="ECO:0000313" key="4">
    <source>
        <dbReference type="Proteomes" id="UP000217065"/>
    </source>
</evidence>
<keyword evidence="1" id="KW-1133">Transmembrane helix</keyword>
<name>A0A264W2P3_9BACL</name>
<feature type="signal peptide" evidence="2">
    <location>
        <begin position="1"/>
        <end position="20"/>
    </location>
</feature>
<dbReference type="AlphaFoldDB" id="A0A264W2P3"/>
<evidence type="ECO:0000313" key="3">
    <source>
        <dbReference type="EMBL" id="OZS77834.1"/>
    </source>
</evidence>
<feature type="transmembrane region" description="Helical" evidence="1">
    <location>
        <begin position="109"/>
        <end position="129"/>
    </location>
</feature>
<reference evidence="3 4" key="1">
    <citation type="submission" date="2017-07" db="EMBL/GenBank/DDBJ databases">
        <title>Tetzosporium hominis gen.nov. sp.nov.</title>
        <authorList>
            <person name="Tetz G."/>
            <person name="Tetz V."/>
        </authorList>
    </citation>
    <scope>NUCLEOTIDE SEQUENCE [LARGE SCALE GENOMIC DNA]</scope>
    <source>
        <strain evidence="3 4">VT-49</strain>
    </source>
</reference>